<dbReference type="EMBL" id="JADBGI010000005">
    <property type="protein sequence ID" value="MBE2998446.1"/>
    <property type="molecule type" value="Genomic_DNA"/>
</dbReference>
<dbReference type="Proteomes" id="UP000806528">
    <property type="component" value="Unassembled WGS sequence"/>
</dbReference>
<organism evidence="2 3">
    <name type="scientific">Nocardiopsis coralli</name>
    <dbReference type="NCBI Taxonomy" id="2772213"/>
    <lineage>
        <taxon>Bacteria</taxon>
        <taxon>Bacillati</taxon>
        <taxon>Actinomycetota</taxon>
        <taxon>Actinomycetes</taxon>
        <taxon>Streptosporangiales</taxon>
        <taxon>Nocardiopsidaceae</taxon>
        <taxon>Nocardiopsis</taxon>
    </lineage>
</organism>
<keyword evidence="3" id="KW-1185">Reference proteome</keyword>
<proteinExistence type="predicted"/>
<dbReference type="Pfam" id="PF13454">
    <property type="entry name" value="NAD_binding_9"/>
    <property type="match status" value="1"/>
</dbReference>
<name>A0ABR9P3M9_9ACTN</name>
<reference evidence="2 3" key="1">
    <citation type="submission" date="2020-09" db="EMBL/GenBank/DDBJ databases">
        <title>Diversity and distribution of actinomycetes associated with coral in the coast of Hainan.</title>
        <authorList>
            <person name="Li F."/>
        </authorList>
    </citation>
    <scope>NUCLEOTIDE SEQUENCE [LARGE SCALE GENOMIC DNA]</scope>
    <source>
        <strain evidence="2 3">HNM0947</strain>
    </source>
</reference>
<evidence type="ECO:0000259" key="1">
    <source>
        <dbReference type="Pfam" id="PF13454"/>
    </source>
</evidence>
<dbReference type="PANTHER" id="PTHR40254:SF1">
    <property type="entry name" value="BLR0577 PROTEIN"/>
    <property type="match status" value="1"/>
</dbReference>
<evidence type="ECO:0000313" key="2">
    <source>
        <dbReference type="EMBL" id="MBE2998446.1"/>
    </source>
</evidence>
<sequence>MTSPAQARPYRIALVGGGPRSTSLLERIAANLPLLAPGRRVYVHVLDPFPPGAGRIWRREQSEHLWMNTTAGDCTMYTDPSVTCDGPIVQGPTLTEWATRLAAGGLERPPGFTTDEHDLAEARRVSAGWFSTRRLLNRYLAWVFHDTAARARGDLSVRALPSTVVDLLDLPGGGHRLVLEPGFGHLDADAVVLAQGGTPTAPTDEEERLARHADDHGLVHLPTAPTADADLDRVPPGARVLVRGLGLAFVDTVVLLTSGRGGTFVRSADGTLRYRPSGREPLLWAGSRRGVPYHSKLHYDLPGARPPLPRHLTPEVLAGGGKWNLGEDVWPLILREITHAHYHELATQHPERLAVPAREFLDRLETLDWEGPGLKHLVTEAVPHEHDVFDVERIDRPLAGLRFGGHEELADWMRTYMRGDLERRRDEQHSPDLAVFFALLSVFGVLSEALAAGRIAPENLTQDLDRFRGFFSFLASGPPGPRLEELLALTDAGVLRFTGANTAVEPVPGGFEASSDSTGATVRAEALVEARLPRYSLERTTDPLLSALRARGRVRARADDGLIDTDPEQRLVDSEGRAHPMLFGAGIMVAGGVGSGGFSRPRTDAGFFRQNDRLARTLLAPDGSDGSGGPGAA</sequence>
<gene>
    <name evidence="2" type="ORF">IDM40_06970</name>
</gene>
<accession>A0ABR9P3M9</accession>
<comment type="caution">
    <text evidence="2">The sequence shown here is derived from an EMBL/GenBank/DDBJ whole genome shotgun (WGS) entry which is preliminary data.</text>
</comment>
<dbReference type="InterPro" id="IPR052189">
    <property type="entry name" value="L-asp_N-monooxygenase_NS-form"/>
</dbReference>
<feature type="domain" description="FAD-dependent urate hydroxylase HpyO/Asp monooxygenase CreE-like FAD/NAD(P)-binding" evidence="1">
    <location>
        <begin position="13"/>
        <end position="197"/>
    </location>
</feature>
<dbReference type="InterPro" id="IPR038732">
    <property type="entry name" value="HpyO/CreE_NAD-binding"/>
</dbReference>
<dbReference type="PANTHER" id="PTHR40254">
    <property type="entry name" value="BLR0577 PROTEIN"/>
    <property type="match status" value="1"/>
</dbReference>
<dbReference type="RefSeq" id="WP_193121097.1">
    <property type="nucleotide sequence ID" value="NZ_JADBGI010000005.1"/>
</dbReference>
<protein>
    <submittedName>
        <fullName evidence="2">FAD/NAD(P)-binding protein</fullName>
    </submittedName>
</protein>
<evidence type="ECO:0000313" key="3">
    <source>
        <dbReference type="Proteomes" id="UP000806528"/>
    </source>
</evidence>